<dbReference type="GO" id="GO:0071788">
    <property type="term" value="P:endoplasmic reticulum tubular network maintenance"/>
    <property type="evidence" value="ECO:0007669"/>
    <property type="project" value="UniProtKB-UniRule"/>
</dbReference>
<keyword evidence="1" id="KW-1133">Transmembrane helix</keyword>
<dbReference type="InterPro" id="IPR019273">
    <property type="entry name" value="Lunapark_Znf"/>
</dbReference>
<comment type="similarity">
    <text evidence="1">Belongs to the lunapark family.</text>
</comment>
<feature type="region of interest" description="Disordered" evidence="2">
    <location>
        <begin position="334"/>
        <end position="373"/>
    </location>
</feature>
<comment type="caution">
    <text evidence="4">The sequence shown here is derived from an EMBL/GenBank/DDBJ whole genome shotgun (WGS) entry which is preliminary data.</text>
</comment>
<comment type="caution">
    <text evidence="1">Lacks conserved residue(s) required for the propagation of feature annotation.</text>
</comment>
<keyword evidence="1" id="KW-0863">Zinc-finger</keyword>
<dbReference type="EMBL" id="LKEA01000025">
    <property type="protein sequence ID" value="ROV98777.1"/>
    <property type="molecule type" value="Genomic_DNA"/>
</dbReference>
<keyword evidence="1" id="KW-0256">Endoplasmic reticulum</keyword>
<organism evidence="4 5">
    <name type="scientific">Cytospora schulzeri</name>
    <dbReference type="NCBI Taxonomy" id="448051"/>
    <lineage>
        <taxon>Eukaryota</taxon>
        <taxon>Fungi</taxon>
        <taxon>Dikarya</taxon>
        <taxon>Ascomycota</taxon>
        <taxon>Pezizomycotina</taxon>
        <taxon>Sordariomycetes</taxon>
        <taxon>Sordariomycetidae</taxon>
        <taxon>Diaporthales</taxon>
        <taxon>Cytosporaceae</taxon>
        <taxon>Cytospora</taxon>
    </lineage>
</organism>
<feature type="domain" description="Lunapark zinc ribbon" evidence="3">
    <location>
        <begin position="264"/>
        <end position="320"/>
    </location>
</feature>
<dbReference type="GO" id="GO:0008270">
    <property type="term" value="F:zinc ion binding"/>
    <property type="evidence" value="ECO:0007669"/>
    <property type="project" value="UniProtKB-KW"/>
</dbReference>
<evidence type="ECO:0000256" key="1">
    <source>
        <dbReference type="RuleBase" id="RU367073"/>
    </source>
</evidence>
<sequence length="373" mass="40465">MVSIWPWKKDDSSPASFEKALSVLSTKITNTQARLEQNRASSRRARVLSTLYLSFAYLVYAIVALLVVGYKNMGAYEWSGMAGGPVLIYLIRTGSSAMYDMRIDGLNSKLKELQGQRAKTIQKLKDATKYDSTLELLEKYGGGEGKSRLRRKNTGEGENDEGKKGQGRQQQQQANVGAANRTRVPLPATANVQRGNTMPLSNSAAPQHPGPGPYNAPQGRMASPSGATDVSAEFAPNAYDIARPPPAPQAMPSGHYEMAPQNHWYDRIMDLLLGEDETASKNRIVLICKHCRLVNGQAPPGTNSLAEVGVWKCMACAAMNGEENEGKRIVKEVLGQTESTDDGEESDLVEVQSDEGSKEEEVSGAGKRKGKGT</sequence>
<dbReference type="PANTHER" id="PTHR22166:SF12">
    <property type="entry name" value="ENDOPLASMIC RETICULUM JUNCTION FORMATION PROTEIN LUNAPARK"/>
    <property type="match status" value="1"/>
</dbReference>
<dbReference type="OrthoDB" id="1725934at2759"/>
<evidence type="ECO:0000259" key="3">
    <source>
        <dbReference type="Pfam" id="PF10058"/>
    </source>
</evidence>
<name>A0A423W601_9PEZI</name>
<keyword evidence="1" id="KW-0479">Metal-binding</keyword>
<dbReference type="Pfam" id="PF10058">
    <property type="entry name" value="Zn_ribbon_10"/>
    <property type="match status" value="1"/>
</dbReference>
<dbReference type="AlphaFoldDB" id="A0A423W601"/>
<evidence type="ECO:0000256" key="2">
    <source>
        <dbReference type="SAM" id="MobiDB-lite"/>
    </source>
</evidence>
<keyword evidence="5" id="KW-1185">Reference proteome</keyword>
<dbReference type="GO" id="GO:1903373">
    <property type="term" value="P:positive regulation of endoplasmic reticulum tubular network organization"/>
    <property type="evidence" value="ECO:0007669"/>
    <property type="project" value="UniProtKB-UniRule"/>
</dbReference>
<comment type="subcellular location">
    <subcellularLocation>
        <location evidence="1">Endoplasmic reticulum membrane</location>
        <topology evidence="1">Multi-pass membrane protein</topology>
    </subcellularLocation>
</comment>
<feature type="compositionally biased region" description="Acidic residues" evidence="2">
    <location>
        <begin position="339"/>
        <end position="348"/>
    </location>
</feature>
<evidence type="ECO:0000313" key="5">
    <source>
        <dbReference type="Proteomes" id="UP000283895"/>
    </source>
</evidence>
<dbReference type="InterPro" id="IPR040115">
    <property type="entry name" value="Lnp"/>
</dbReference>
<dbReference type="STRING" id="356882.A0A423W601"/>
<evidence type="ECO:0000313" key="4">
    <source>
        <dbReference type="EMBL" id="ROV98777.1"/>
    </source>
</evidence>
<comment type="function">
    <text evidence="1">Plays a role in determining ER morphology.</text>
</comment>
<proteinExistence type="inferred from homology"/>
<keyword evidence="1" id="KW-0812">Transmembrane</keyword>
<dbReference type="GO" id="GO:0098826">
    <property type="term" value="C:endoplasmic reticulum tubular network membrane"/>
    <property type="evidence" value="ECO:0007669"/>
    <property type="project" value="UniProtKB-UniRule"/>
</dbReference>
<dbReference type="PANTHER" id="PTHR22166">
    <property type="entry name" value="ENDOPLASMIC RETICULUM JUNCTION FORMATION PROTEIN LUNAPARK"/>
    <property type="match status" value="1"/>
</dbReference>
<accession>A0A423W601</accession>
<reference evidence="4 5" key="1">
    <citation type="submission" date="2015-09" db="EMBL/GenBank/DDBJ databases">
        <title>Host preference determinants of Valsa canker pathogens revealed by comparative genomics.</title>
        <authorList>
            <person name="Yin Z."/>
            <person name="Huang L."/>
        </authorList>
    </citation>
    <scope>NUCLEOTIDE SEQUENCE [LARGE SCALE GENOMIC DNA]</scope>
    <source>
        <strain evidence="4 5">03-1</strain>
    </source>
</reference>
<protein>
    <recommendedName>
        <fullName evidence="1">Endoplasmic reticulum junction formation protein lunapark</fullName>
    </recommendedName>
</protein>
<feature type="compositionally biased region" description="Polar residues" evidence="2">
    <location>
        <begin position="190"/>
        <end position="205"/>
    </location>
</feature>
<gene>
    <name evidence="4" type="ORF">VMCG_06783</name>
</gene>
<keyword evidence="1" id="KW-0472">Membrane</keyword>
<feature type="region of interest" description="Disordered" evidence="2">
    <location>
        <begin position="141"/>
        <end position="228"/>
    </location>
</feature>
<dbReference type="Proteomes" id="UP000283895">
    <property type="component" value="Unassembled WGS sequence"/>
</dbReference>
<feature type="transmembrane region" description="Helical" evidence="1">
    <location>
        <begin position="47"/>
        <end position="69"/>
    </location>
</feature>
<keyword evidence="1" id="KW-0862">Zinc</keyword>
<comment type="domain">
    <text evidence="1">The C4-type zinc finger motif is necessary both for its ER three-way tubular junction localization and formation.</text>
</comment>